<dbReference type="AlphaFoldDB" id="A0A1F4S2P6"/>
<keyword evidence="2 5" id="KW-0812">Transmembrane</keyword>
<evidence type="ECO:0000256" key="5">
    <source>
        <dbReference type="SAM" id="Phobius"/>
    </source>
</evidence>
<evidence type="ECO:0000313" key="7">
    <source>
        <dbReference type="EMBL" id="OGC14688.1"/>
    </source>
</evidence>
<dbReference type="Proteomes" id="UP000177905">
    <property type="component" value="Unassembled WGS sequence"/>
</dbReference>
<accession>A0A1F4S2P6</accession>
<dbReference type="Pfam" id="PF07690">
    <property type="entry name" value="MFS_1"/>
    <property type="match status" value="1"/>
</dbReference>
<dbReference type="SUPFAM" id="SSF103473">
    <property type="entry name" value="MFS general substrate transporter"/>
    <property type="match status" value="1"/>
</dbReference>
<dbReference type="CDD" id="cd17370">
    <property type="entry name" value="MFS_MJ1317_like"/>
    <property type="match status" value="1"/>
</dbReference>
<dbReference type="InterPro" id="IPR011701">
    <property type="entry name" value="MFS"/>
</dbReference>
<feature type="domain" description="Major facilitator superfamily (MFS) profile" evidence="6">
    <location>
        <begin position="9"/>
        <end position="394"/>
    </location>
</feature>
<organism evidence="7 8">
    <name type="scientific">candidate division WOR-1 bacterium RIFOXYB2_FULL_36_35</name>
    <dbReference type="NCBI Taxonomy" id="1802578"/>
    <lineage>
        <taxon>Bacteria</taxon>
        <taxon>Bacillati</taxon>
        <taxon>Saganbacteria</taxon>
    </lineage>
</organism>
<reference evidence="7 8" key="1">
    <citation type="journal article" date="2016" name="Nat. Commun.">
        <title>Thousands of microbial genomes shed light on interconnected biogeochemical processes in an aquifer system.</title>
        <authorList>
            <person name="Anantharaman K."/>
            <person name="Brown C.T."/>
            <person name="Hug L.A."/>
            <person name="Sharon I."/>
            <person name="Castelle C.J."/>
            <person name="Probst A.J."/>
            <person name="Thomas B.C."/>
            <person name="Singh A."/>
            <person name="Wilkins M.J."/>
            <person name="Karaoz U."/>
            <person name="Brodie E.L."/>
            <person name="Williams K.H."/>
            <person name="Hubbard S.S."/>
            <person name="Banfield J.F."/>
        </authorList>
    </citation>
    <scope>NUCLEOTIDE SEQUENCE [LARGE SCALE GENOMIC DNA]</scope>
</reference>
<evidence type="ECO:0000256" key="3">
    <source>
        <dbReference type="ARBA" id="ARBA00022989"/>
    </source>
</evidence>
<keyword evidence="3 5" id="KW-1133">Transmembrane helix</keyword>
<dbReference type="EMBL" id="MEUA01000033">
    <property type="protein sequence ID" value="OGC14688.1"/>
    <property type="molecule type" value="Genomic_DNA"/>
</dbReference>
<feature type="transmembrane region" description="Helical" evidence="5">
    <location>
        <begin position="143"/>
        <end position="163"/>
    </location>
</feature>
<comment type="subcellular location">
    <subcellularLocation>
        <location evidence="1">Cell membrane</location>
        <topology evidence="1">Multi-pass membrane protein</topology>
    </subcellularLocation>
</comment>
<gene>
    <name evidence="7" type="ORF">A2290_01265</name>
</gene>
<comment type="caution">
    <text evidence="7">The sequence shown here is derived from an EMBL/GenBank/DDBJ whole genome shotgun (WGS) entry which is preliminary data.</text>
</comment>
<feature type="transmembrane region" description="Helical" evidence="5">
    <location>
        <begin position="175"/>
        <end position="195"/>
    </location>
</feature>
<sequence length="395" mass="43247">MDNKETKKNVFWLAMTSLFTDISSEMIMSLLPLFLTVLGASRAVVGLIEGISETTASLFKIISGWLSDKLGARKGLVVFGYALSTVFKPFIALANVWHQVLFVRFIDRVGKGVRNAPRDALIADSVEEHERGKSFGFQRGMDTFGAVIGTFLASALLFLLGKYTHLDVLHQYRTIFWLSIIPGILGVLSVLFMVKEVKKQTDDKEISLISWKSFDLSFKTFIFVSAIFEFSNFSYAIFILRASSLGVIVTLIPIIYLMYNLVYGFLSQPLGALADKIGKKTVLFCGYALSAIMCLGFALASNPLHAWMLFAIYGIVSAITNTTPRAMLADFVSPKLRGSAYGAYYMAIGLVALPTSAIAGLLWDNFGAVIAFSYGAVLALSAAILVLVFIPSKNS</sequence>
<name>A0A1F4S2P6_UNCSA</name>
<feature type="transmembrane region" description="Helical" evidence="5">
    <location>
        <begin position="306"/>
        <end position="323"/>
    </location>
</feature>
<dbReference type="InterPro" id="IPR020846">
    <property type="entry name" value="MFS_dom"/>
</dbReference>
<dbReference type="PANTHER" id="PTHR23518">
    <property type="entry name" value="C-METHYLTRANSFERASE"/>
    <property type="match status" value="1"/>
</dbReference>
<feature type="transmembrane region" description="Helical" evidence="5">
    <location>
        <begin position="282"/>
        <end position="300"/>
    </location>
</feature>
<feature type="transmembrane region" description="Helical" evidence="5">
    <location>
        <begin position="343"/>
        <end position="363"/>
    </location>
</feature>
<feature type="transmembrane region" description="Helical" evidence="5">
    <location>
        <begin position="369"/>
        <end position="390"/>
    </location>
</feature>
<dbReference type="Gene3D" id="1.20.1250.20">
    <property type="entry name" value="MFS general substrate transporter like domains"/>
    <property type="match status" value="2"/>
</dbReference>
<dbReference type="PROSITE" id="PS50850">
    <property type="entry name" value="MFS"/>
    <property type="match status" value="1"/>
</dbReference>
<evidence type="ECO:0000313" key="8">
    <source>
        <dbReference type="Proteomes" id="UP000177905"/>
    </source>
</evidence>
<dbReference type="GO" id="GO:0005886">
    <property type="term" value="C:plasma membrane"/>
    <property type="evidence" value="ECO:0007669"/>
    <property type="project" value="UniProtKB-SubCell"/>
</dbReference>
<evidence type="ECO:0000259" key="6">
    <source>
        <dbReference type="PROSITE" id="PS50850"/>
    </source>
</evidence>
<feature type="transmembrane region" description="Helical" evidence="5">
    <location>
        <begin position="76"/>
        <end position="97"/>
    </location>
</feature>
<proteinExistence type="predicted"/>
<evidence type="ECO:0000256" key="1">
    <source>
        <dbReference type="ARBA" id="ARBA00004651"/>
    </source>
</evidence>
<feature type="transmembrane region" description="Helical" evidence="5">
    <location>
        <begin position="216"/>
        <end position="238"/>
    </location>
</feature>
<feature type="transmembrane region" description="Helical" evidence="5">
    <location>
        <begin position="244"/>
        <end position="262"/>
    </location>
</feature>
<keyword evidence="4 5" id="KW-0472">Membrane</keyword>
<dbReference type="GO" id="GO:0022857">
    <property type="term" value="F:transmembrane transporter activity"/>
    <property type="evidence" value="ECO:0007669"/>
    <property type="project" value="InterPro"/>
</dbReference>
<evidence type="ECO:0000256" key="2">
    <source>
        <dbReference type="ARBA" id="ARBA00022692"/>
    </source>
</evidence>
<feature type="transmembrane region" description="Helical" evidence="5">
    <location>
        <begin position="12"/>
        <end position="35"/>
    </location>
</feature>
<dbReference type="InterPro" id="IPR036259">
    <property type="entry name" value="MFS_trans_sf"/>
</dbReference>
<dbReference type="PANTHER" id="PTHR23518:SF2">
    <property type="entry name" value="MAJOR FACILITATOR SUPERFAMILY TRANSPORTER"/>
    <property type="match status" value="1"/>
</dbReference>
<evidence type="ECO:0000256" key="4">
    <source>
        <dbReference type="ARBA" id="ARBA00023136"/>
    </source>
</evidence>
<protein>
    <recommendedName>
        <fullName evidence="6">Major facilitator superfamily (MFS) profile domain-containing protein</fullName>
    </recommendedName>
</protein>